<organism evidence="2 3">
    <name type="scientific">Trifolium medium</name>
    <dbReference type="NCBI Taxonomy" id="97028"/>
    <lineage>
        <taxon>Eukaryota</taxon>
        <taxon>Viridiplantae</taxon>
        <taxon>Streptophyta</taxon>
        <taxon>Embryophyta</taxon>
        <taxon>Tracheophyta</taxon>
        <taxon>Spermatophyta</taxon>
        <taxon>Magnoliopsida</taxon>
        <taxon>eudicotyledons</taxon>
        <taxon>Gunneridae</taxon>
        <taxon>Pentapetalae</taxon>
        <taxon>rosids</taxon>
        <taxon>fabids</taxon>
        <taxon>Fabales</taxon>
        <taxon>Fabaceae</taxon>
        <taxon>Papilionoideae</taxon>
        <taxon>50 kb inversion clade</taxon>
        <taxon>NPAAA clade</taxon>
        <taxon>Hologalegina</taxon>
        <taxon>IRL clade</taxon>
        <taxon>Trifolieae</taxon>
        <taxon>Trifolium</taxon>
    </lineage>
</organism>
<evidence type="ECO:0000313" key="3">
    <source>
        <dbReference type="Proteomes" id="UP000265520"/>
    </source>
</evidence>
<reference evidence="2 3" key="1">
    <citation type="journal article" date="2018" name="Front. Plant Sci.">
        <title>Red Clover (Trifolium pratense) and Zigzag Clover (T. medium) - A Picture of Genomic Similarities and Differences.</title>
        <authorList>
            <person name="Dluhosova J."/>
            <person name="Istvanek J."/>
            <person name="Nedelnik J."/>
            <person name="Repkova J."/>
        </authorList>
    </citation>
    <scope>NUCLEOTIDE SEQUENCE [LARGE SCALE GENOMIC DNA]</scope>
    <source>
        <strain evidence="3">cv. 10/8</strain>
        <tissue evidence="2">Leaf</tissue>
    </source>
</reference>
<evidence type="ECO:0000313" key="2">
    <source>
        <dbReference type="EMBL" id="MCH88095.1"/>
    </source>
</evidence>
<proteinExistence type="predicted"/>
<dbReference type="Proteomes" id="UP000265520">
    <property type="component" value="Unassembled WGS sequence"/>
</dbReference>
<dbReference type="EMBL" id="LXQA010013479">
    <property type="protein sequence ID" value="MCH88095.1"/>
    <property type="molecule type" value="Genomic_DNA"/>
</dbReference>
<name>A0A392MLY5_9FABA</name>
<protein>
    <submittedName>
        <fullName evidence="2">Uncharacterized protein</fullName>
    </submittedName>
</protein>
<accession>A0A392MLY5</accession>
<keyword evidence="3" id="KW-1185">Reference proteome</keyword>
<sequence>MGKVEGMTTIGRTEKAATKGRNTNSVVSVMREEGDTTVVVSKRRQKKDAARREKADGGASRTRGR</sequence>
<feature type="region of interest" description="Disordered" evidence="1">
    <location>
        <begin position="1"/>
        <end position="65"/>
    </location>
</feature>
<dbReference type="AlphaFoldDB" id="A0A392MLY5"/>
<evidence type="ECO:0000256" key="1">
    <source>
        <dbReference type="SAM" id="MobiDB-lite"/>
    </source>
</evidence>
<feature type="compositionally biased region" description="Basic and acidic residues" evidence="1">
    <location>
        <begin position="47"/>
        <end position="56"/>
    </location>
</feature>
<comment type="caution">
    <text evidence="2">The sequence shown here is derived from an EMBL/GenBank/DDBJ whole genome shotgun (WGS) entry which is preliminary data.</text>
</comment>
<gene>
    <name evidence="2" type="ORF">A2U01_0008976</name>
</gene>